<accession>A0AAP0NJR7</accession>
<keyword evidence="2" id="KW-1185">Reference proteome</keyword>
<dbReference type="AlphaFoldDB" id="A0AAP0NJR7"/>
<reference evidence="1 2" key="1">
    <citation type="submission" date="2024-01" db="EMBL/GenBank/DDBJ databases">
        <title>Genome assemblies of Stephania.</title>
        <authorList>
            <person name="Yang L."/>
        </authorList>
    </citation>
    <scope>NUCLEOTIDE SEQUENCE [LARGE SCALE GENOMIC DNA]</scope>
    <source>
        <strain evidence="1">QJT</strain>
        <tissue evidence="1">Leaf</tissue>
    </source>
</reference>
<gene>
    <name evidence="1" type="ORF">Sjap_017688</name>
</gene>
<dbReference type="EMBL" id="JBBNAE010000007">
    <property type="protein sequence ID" value="KAK9109628.1"/>
    <property type="molecule type" value="Genomic_DNA"/>
</dbReference>
<protein>
    <submittedName>
        <fullName evidence="1">Uncharacterized protein</fullName>
    </submittedName>
</protein>
<evidence type="ECO:0000313" key="2">
    <source>
        <dbReference type="Proteomes" id="UP001417504"/>
    </source>
</evidence>
<comment type="caution">
    <text evidence="1">The sequence shown here is derived from an EMBL/GenBank/DDBJ whole genome shotgun (WGS) entry which is preliminary data.</text>
</comment>
<sequence>MDLVPAIPLVNVDVDLVPVAPPPPPVELRRSQRTSQQPGWLNDFVTYNVRSSSQDLSSSSSPPTFPFIVSPHLTNQYMSFLASGSHIKEPSSFVQAQQDPIWVYAMLCKRSSKH</sequence>
<evidence type="ECO:0000313" key="1">
    <source>
        <dbReference type="EMBL" id="KAK9109628.1"/>
    </source>
</evidence>
<proteinExistence type="predicted"/>
<organism evidence="1 2">
    <name type="scientific">Stephania japonica</name>
    <dbReference type="NCBI Taxonomy" id="461633"/>
    <lineage>
        <taxon>Eukaryota</taxon>
        <taxon>Viridiplantae</taxon>
        <taxon>Streptophyta</taxon>
        <taxon>Embryophyta</taxon>
        <taxon>Tracheophyta</taxon>
        <taxon>Spermatophyta</taxon>
        <taxon>Magnoliopsida</taxon>
        <taxon>Ranunculales</taxon>
        <taxon>Menispermaceae</taxon>
        <taxon>Menispermoideae</taxon>
        <taxon>Cissampelideae</taxon>
        <taxon>Stephania</taxon>
    </lineage>
</organism>
<name>A0AAP0NJR7_9MAGN</name>
<dbReference type="Proteomes" id="UP001417504">
    <property type="component" value="Unassembled WGS sequence"/>
</dbReference>